<name>A0A1C3NYG8_9ACTN</name>
<organism evidence="1 2">
    <name type="scientific">Candidatus Protofrankia californiensis</name>
    <dbReference type="NCBI Taxonomy" id="1839754"/>
    <lineage>
        <taxon>Bacteria</taxon>
        <taxon>Bacillati</taxon>
        <taxon>Actinomycetota</taxon>
        <taxon>Actinomycetes</taxon>
        <taxon>Frankiales</taxon>
        <taxon>Frankiaceae</taxon>
        <taxon>Protofrankia</taxon>
    </lineage>
</organism>
<gene>
    <name evidence="1" type="ORF">FDG2_2835</name>
</gene>
<dbReference type="Proteomes" id="UP000199013">
    <property type="component" value="Unassembled WGS sequence"/>
</dbReference>
<proteinExistence type="predicted"/>
<accession>A0A1C3NYG8</accession>
<evidence type="ECO:0008006" key="3">
    <source>
        <dbReference type="Google" id="ProtNLM"/>
    </source>
</evidence>
<reference evidence="2" key="1">
    <citation type="submission" date="2016-02" db="EMBL/GenBank/DDBJ databases">
        <authorList>
            <person name="Wibberg D."/>
        </authorList>
    </citation>
    <scope>NUCLEOTIDE SEQUENCE [LARGE SCALE GENOMIC DNA]</scope>
</reference>
<protein>
    <recommendedName>
        <fullName evidence="3">PIN domain-containing protein</fullName>
    </recommendedName>
</protein>
<evidence type="ECO:0000313" key="2">
    <source>
        <dbReference type="Proteomes" id="UP000199013"/>
    </source>
</evidence>
<dbReference type="AlphaFoldDB" id="A0A1C3NYG8"/>
<dbReference type="EMBL" id="FLUV01001197">
    <property type="protein sequence ID" value="SBW22580.1"/>
    <property type="molecule type" value="Genomic_DNA"/>
</dbReference>
<evidence type="ECO:0000313" key="1">
    <source>
        <dbReference type="EMBL" id="SBW22580.1"/>
    </source>
</evidence>
<sequence length="96" mass="9954">MSSRTSRPAATVMATAVVLVLAHLDRLDIDDAVRATAGTYPFPHLRSPDAIHLATADQLVASGKTISAFVTYDKRLAITAGEVGLVAAAPGQSVPK</sequence>
<keyword evidence="2" id="KW-1185">Reference proteome</keyword>